<dbReference type="EMBL" id="MNCJ02000326">
    <property type="protein sequence ID" value="KAF5780294.1"/>
    <property type="molecule type" value="Genomic_DNA"/>
</dbReference>
<accession>A0A9K3HKY9</accession>
<evidence type="ECO:0000313" key="2">
    <source>
        <dbReference type="Proteomes" id="UP000215914"/>
    </source>
</evidence>
<reference evidence="1" key="2">
    <citation type="submission" date="2020-06" db="EMBL/GenBank/DDBJ databases">
        <title>Helianthus annuus Genome sequencing and assembly Release 2.</title>
        <authorList>
            <person name="Gouzy J."/>
            <person name="Langlade N."/>
            <person name="Munos S."/>
        </authorList>
    </citation>
    <scope>NUCLEOTIDE SEQUENCE</scope>
    <source>
        <tissue evidence="1">Leaves</tissue>
    </source>
</reference>
<organism evidence="1 2">
    <name type="scientific">Helianthus annuus</name>
    <name type="common">Common sunflower</name>
    <dbReference type="NCBI Taxonomy" id="4232"/>
    <lineage>
        <taxon>Eukaryota</taxon>
        <taxon>Viridiplantae</taxon>
        <taxon>Streptophyta</taxon>
        <taxon>Embryophyta</taxon>
        <taxon>Tracheophyta</taxon>
        <taxon>Spermatophyta</taxon>
        <taxon>Magnoliopsida</taxon>
        <taxon>eudicotyledons</taxon>
        <taxon>Gunneridae</taxon>
        <taxon>Pentapetalae</taxon>
        <taxon>asterids</taxon>
        <taxon>campanulids</taxon>
        <taxon>Asterales</taxon>
        <taxon>Asteraceae</taxon>
        <taxon>Asteroideae</taxon>
        <taxon>Heliantheae alliance</taxon>
        <taxon>Heliantheae</taxon>
        <taxon>Helianthus</taxon>
    </lineage>
</organism>
<gene>
    <name evidence="1" type="ORF">HanXRQr2_Chr11g0470291</name>
</gene>
<name>A0A9K3HKY9_HELAN</name>
<sequence length="78" mass="8592">MLAGGEKREIRCGDWSTASPPATIVLYLDLWYLLRFASLCAPRSTRTMAMLCRLDPLPPPFGAILFAVPFCSSNPLGF</sequence>
<reference evidence="1" key="1">
    <citation type="journal article" date="2017" name="Nature">
        <title>The sunflower genome provides insights into oil metabolism, flowering and Asterid evolution.</title>
        <authorList>
            <person name="Badouin H."/>
            <person name="Gouzy J."/>
            <person name="Grassa C.J."/>
            <person name="Murat F."/>
            <person name="Staton S.E."/>
            <person name="Cottret L."/>
            <person name="Lelandais-Briere C."/>
            <person name="Owens G.L."/>
            <person name="Carrere S."/>
            <person name="Mayjonade B."/>
            <person name="Legrand L."/>
            <person name="Gill N."/>
            <person name="Kane N.C."/>
            <person name="Bowers J.E."/>
            <person name="Hubner S."/>
            <person name="Bellec A."/>
            <person name="Berard A."/>
            <person name="Berges H."/>
            <person name="Blanchet N."/>
            <person name="Boniface M.C."/>
            <person name="Brunel D."/>
            <person name="Catrice O."/>
            <person name="Chaidir N."/>
            <person name="Claudel C."/>
            <person name="Donnadieu C."/>
            <person name="Faraut T."/>
            <person name="Fievet G."/>
            <person name="Helmstetter N."/>
            <person name="King M."/>
            <person name="Knapp S.J."/>
            <person name="Lai Z."/>
            <person name="Le Paslier M.C."/>
            <person name="Lippi Y."/>
            <person name="Lorenzon L."/>
            <person name="Mandel J.R."/>
            <person name="Marage G."/>
            <person name="Marchand G."/>
            <person name="Marquand E."/>
            <person name="Bret-Mestries E."/>
            <person name="Morien E."/>
            <person name="Nambeesan S."/>
            <person name="Nguyen T."/>
            <person name="Pegot-Espagnet P."/>
            <person name="Pouilly N."/>
            <person name="Raftis F."/>
            <person name="Sallet E."/>
            <person name="Schiex T."/>
            <person name="Thomas J."/>
            <person name="Vandecasteele C."/>
            <person name="Vares D."/>
            <person name="Vear F."/>
            <person name="Vautrin S."/>
            <person name="Crespi M."/>
            <person name="Mangin B."/>
            <person name="Burke J.M."/>
            <person name="Salse J."/>
            <person name="Munos S."/>
            <person name="Vincourt P."/>
            <person name="Rieseberg L.H."/>
            <person name="Langlade N.B."/>
        </authorList>
    </citation>
    <scope>NUCLEOTIDE SEQUENCE</scope>
    <source>
        <tissue evidence="1">Leaves</tissue>
    </source>
</reference>
<comment type="caution">
    <text evidence="1">The sequence shown here is derived from an EMBL/GenBank/DDBJ whole genome shotgun (WGS) entry which is preliminary data.</text>
</comment>
<proteinExistence type="predicted"/>
<keyword evidence="2" id="KW-1185">Reference proteome</keyword>
<dbReference type="AlphaFoldDB" id="A0A9K3HKY9"/>
<protein>
    <submittedName>
        <fullName evidence="1">Uncharacterized protein</fullName>
    </submittedName>
</protein>
<dbReference type="Gramene" id="mRNA:HanXRQr2_Chr11g0470291">
    <property type="protein sequence ID" value="CDS:HanXRQr2_Chr11g0470291.1"/>
    <property type="gene ID" value="HanXRQr2_Chr11g0470291"/>
</dbReference>
<evidence type="ECO:0000313" key="1">
    <source>
        <dbReference type="EMBL" id="KAF5780294.1"/>
    </source>
</evidence>
<dbReference type="Proteomes" id="UP000215914">
    <property type="component" value="Unassembled WGS sequence"/>
</dbReference>